<dbReference type="Proteomes" id="UP001634154">
    <property type="component" value="Unassembled WGS sequence"/>
</dbReference>
<comment type="caution">
    <text evidence="3">The sequence shown here is derived from an EMBL/GenBank/DDBJ whole genome shotgun (WGS) entry which is preliminary data.</text>
</comment>
<evidence type="ECO:0000313" key="3">
    <source>
        <dbReference type="EMBL" id="MFN1219446.1"/>
    </source>
</evidence>
<dbReference type="RefSeq" id="WP_409358120.1">
    <property type="nucleotide sequence ID" value="NZ_JBJXVJ010000005.1"/>
</dbReference>
<sequence>MKTALKLSFILMFLLLSHFYSGQEEKGIDLDVLRAQASPAANLLGIANSDIEKPTDLKSIMVSLREGTSNFSSLPTSFAIDLAPFKLGGKYQDLRTDTNFSTTFKQTFITSLAFKGITEDEELNIEEKSRLGFGIKFSIKRGEFGDETIKALNKIHEVHEFLQQRRIIIDESNKKLAELDNTNKNLSKRQRVLEDAGKQDTEEYKNLEKEIKEIEALIIHYLKTRDNSDEEAKIQEITKITQGIKLERYGYFLDMSMGTVLDFRNNKFNNTQITKVGAWLTGGYNSKKNSTLIFMARYLYNPETPLANPELKKENLHTLDMGSRLVFKLFEEKFLMSGECIYRSILNKSDFESSWKYVLNFEYEVAKNQRLTFSFGRNFEGEYEKKGNLIVALNLLVGLGKFKL</sequence>
<evidence type="ECO:0000313" key="4">
    <source>
        <dbReference type="Proteomes" id="UP001634154"/>
    </source>
</evidence>
<proteinExistence type="predicted"/>
<feature type="coiled-coil region" evidence="1">
    <location>
        <begin position="169"/>
        <end position="224"/>
    </location>
</feature>
<evidence type="ECO:0000256" key="1">
    <source>
        <dbReference type="SAM" id="Coils"/>
    </source>
</evidence>
<protein>
    <submittedName>
        <fullName evidence="3">Uncharacterized protein</fullName>
    </submittedName>
</protein>
<feature type="chain" id="PRO_5047071538" evidence="2">
    <location>
        <begin position="23"/>
        <end position="404"/>
    </location>
</feature>
<evidence type="ECO:0000256" key="2">
    <source>
        <dbReference type="SAM" id="SignalP"/>
    </source>
</evidence>
<feature type="signal peptide" evidence="2">
    <location>
        <begin position="1"/>
        <end position="22"/>
    </location>
</feature>
<name>A0ABW9K7Z3_9FLAO</name>
<gene>
    <name evidence="3" type="ORF">ACKW6Q_20965</name>
</gene>
<organism evidence="3 4">
    <name type="scientific">Chryseobacterium kwangjuense</name>
    <dbReference type="NCBI Taxonomy" id="267125"/>
    <lineage>
        <taxon>Bacteria</taxon>
        <taxon>Pseudomonadati</taxon>
        <taxon>Bacteroidota</taxon>
        <taxon>Flavobacteriia</taxon>
        <taxon>Flavobacteriales</taxon>
        <taxon>Weeksellaceae</taxon>
        <taxon>Chryseobacterium group</taxon>
        <taxon>Chryseobacterium</taxon>
    </lineage>
</organism>
<keyword evidence="1" id="KW-0175">Coiled coil</keyword>
<keyword evidence="4" id="KW-1185">Reference proteome</keyword>
<reference evidence="3 4" key="1">
    <citation type="submission" date="2024-12" db="EMBL/GenBank/DDBJ databases">
        <title>Draft genome sequence of Chryseobacterium kwangjuense AG447.</title>
        <authorList>
            <person name="Cheptsov V.S."/>
            <person name="Belov A."/>
            <person name="Zavarzina A.G."/>
        </authorList>
    </citation>
    <scope>NUCLEOTIDE SEQUENCE [LARGE SCALE GENOMIC DNA]</scope>
    <source>
        <strain evidence="3 4">AG447</strain>
    </source>
</reference>
<accession>A0ABW9K7Z3</accession>
<keyword evidence="2" id="KW-0732">Signal</keyword>
<dbReference type="EMBL" id="JBJXVJ010000005">
    <property type="protein sequence ID" value="MFN1219446.1"/>
    <property type="molecule type" value="Genomic_DNA"/>
</dbReference>